<dbReference type="InterPro" id="IPR010987">
    <property type="entry name" value="Glutathione-S-Trfase_C-like"/>
</dbReference>
<dbReference type="PROSITE" id="PS50404">
    <property type="entry name" value="GST_NTER"/>
    <property type="match status" value="1"/>
</dbReference>
<dbReference type="Gene3D" id="3.40.30.10">
    <property type="entry name" value="Glutaredoxin"/>
    <property type="match status" value="1"/>
</dbReference>
<dbReference type="GO" id="GO:0004364">
    <property type="term" value="F:glutathione transferase activity"/>
    <property type="evidence" value="ECO:0007669"/>
    <property type="project" value="TreeGrafter"/>
</dbReference>
<evidence type="ECO:0000256" key="1">
    <source>
        <dbReference type="ARBA" id="ARBA00007409"/>
    </source>
</evidence>
<keyword evidence="6" id="KW-1185">Reference proteome</keyword>
<dbReference type="PANTHER" id="PTHR11571:SF150">
    <property type="entry name" value="GLUTATHIONE S-TRANSFERASE"/>
    <property type="match status" value="1"/>
</dbReference>
<dbReference type="SFLD" id="SFLDS00019">
    <property type="entry name" value="Glutathione_Transferase_(cytos"/>
    <property type="match status" value="1"/>
</dbReference>
<dbReference type="AlphaFoldDB" id="A0AAN8PKH2"/>
<gene>
    <name evidence="5" type="ORF">SNE40_016927</name>
</gene>
<dbReference type="InterPro" id="IPR004046">
    <property type="entry name" value="GST_C"/>
</dbReference>
<dbReference type="Pfam" id="PF14497">
    <property type="entry name" value="GST_C_3"/>
    <property type="match status" value="1"/>
</dbReference>
<keyword evidence="2" id="KW-0273">Eye lens protein</keyword>
<dbReference type="InterPro" id="IPR036282">
    <property type="entry name" value="Glutathione-S-Trfase_C_sf"/>
</dbReference>
<evidence type="ECO:0000259" key="3">
    <source>
        <dbReference type="PROSITE" id="PS50404"/>
    </source>
</evidence>
<dbReference type="InterPro" id="IPR050213">
    <property type="entry name" value="GST_superfamily"/>
</dbReference>
<dbReference type="InterPro" id="IPR004045">
    <property type="entry name" value="Glutathione_S-Trfase_N"/>
</dbReference>
<name>A0AAN8PKH2_PATCE</name>
<dbReference type="SFLD" id="SFLDG01205">
    <property type="entry name" value="AMPS.1"/>
    <property type="match status" value="1"/>
</dbReference>
<protein>
    <submittedName>
        <fullName evidence="5">Uncharacterized protein</fullName>
    </submittedName>
</protein>
<evidence type="ECO:0000313" key="6">
    <source>
        <dbReference type="Proteomes" id="UP001347796"/>
    </source>
</evidence>
<dbReference type="EMBL" id="JAZGQO010000011">
    <property type="protein sequence ID" value="KAK6173486.1"/>
    <property type="molecule type" value="Genomic_DNA"/>
</dbReference>
<comment type="caution">
    <text evidence="5">The sequence shown here is derived from an EMBL/GenBank/DDBJ whole genome shotgun (WGS) entry which is preliminary data.</text>
</comment>
<sequence length="205" mass="23311">MPKYLLHYFDMKGRGEIIRFLFAAGGVQYEENVVQLPDWPAQKPNHALGLLPVLEIDGKPFPESISISRYLAAEFGLQGKTNLDNLLIDVVVDQCLFLREAFCDANFEGEKLKQDAELHRKFKDETLPRLFGYIEKVISGNSTGSGFVVGDQMTWGDLVLIDLCDIIARDPSILTPYKVINEHRKKVEALPKIANYIKNRPLREF</sequence>
<dbReference type="Gene3D" id="1.20.1050.10">
    <property type="match status" value="1"/>
</dbReference>
<dbReference type="PANTHER" id="PTHR11571">
    <property type="entry name" value="GLUTATHIONE S-TRANSFERASE"/>
    <property type="match status" value="1"/>
</dbReference>
<dbReference type="Proteomes" id="UP001347796">
    <property type="component" value="Unassembled WGS sequence"/>
</dbReference>
<dbReference type="GO" id="GO:0006749">
    <property type="term" value="P:glutathione metabolic process"/>
    <property type="evidence" value="ECO:0007669"/>
    <property type="project" value="TreeGrafter"/>
</dbReference>
<dbReference type="SUPFAM" id="SSF52833">
    <property type="entry name" value="Thioredoxin-like"/>
    <property type="match status" value="1"/>
</dbReference>
<dbReference type="CDD" id="cd03039">
    <property type="entry name" value="GST_N_Sigma_like"/>
    <property type="match status" value="1"/>
</dbReference>
<evidence type="ECO:0000256" key="2">
    <source>
        <dbReference type="ARBA" id="ARBA00022613"/>
    </source>
</evidence>
<dbReference type="GO" id="GO:0005212">
    <property type="term" value="F:structural constituent of eye lens"/>
    <property type="evidence" value="ECO:0007669"/>
    <property type="project" value="UniProtKB-KW"/>
</dbReference>
<reference evidence="5 6" key="1">
    <citation type="submission" date="2024-01" db="EMBL/GenBank/DDBJ databases">
        <title>The genome of the rayed Mediterranean limpet Patella caerulea (Linnaeus, 1758).</title>
        <authorList>
            <person name="Anh-Thu Weber A."/>
            <person name="Halstead-Nussloch G."/>
        </authorList>
    </citation>
    <scope>NUCLEOTIDE SEQUENCE [LARGE SCALE GENOMIC DNA]</scope>
    <source>
        <strain evidence="5">AATW-2023a</strain>
        <tissue evidence="5">Whole specimen</tissue>
    </source>
</reference>
<proteinExistence type="inferred from homology"/>
<dbReference type="InterPro" id="IPR040079">
    <property type="entry name" value="Glutathione_S-Trfase"/>
</dbReference>
<dbReference type="FunFam" id="3.40.30.10:FF:000258">
    <property type="entry name" value="Glutathione S-transferase"/>
    <property type="match status" value="1"/>
</dbReference>
<organism evidence="5 6">
    <name type="scientific">Patella caerulea</name>
    <name type="common">Rayed Mediterranean limpet</name>
    <dbReference type="NCBI Taxonomy" id="87958"/>
    <lineage>
        <taxon>Eukaryota</taxon>
        <taxon>Metazoa</taxon>
        <taxon>Spiralia</taxon>
        <taxon>Lophotrochozoa</taxon>
        <taxon>Mollusca</taxon>
        <taxon>Gastropoda</taxon>
        <taxon>Patellogastropoda</taxon>
        <taxon>Patelloidea</taxon>
        <taxon>Patellidae</taxon>
        <taxon>Patella</taxon>
    </lineage>
</organism>
<dbReference type="Pfam" id="PF02798">
    <property type="entry name" value="GST_N"/>
    <property type="match status" value="1"/>
</dbReference>
<dbReference type="SUPFAM" id="SSF47616">
    <property type="entry name" value="GST C-terminal domain-like"/>
    <property type="match status" value="1"/>
</dbReference>
<dbReference type="InterPro" id="IPR036249">
    <property type="entry name" value="Thioredoxin-like_sf"/>
</dbReference>
<dbReference type="PROSITE" id="PS50405">
    <property type="entry name" value="GST_CTER"/>
    <property type="match status" value="1"/>
</dbReference>
<dbReference type="CDD" id="cd03192">
    <property type="entry name" value="GST_C_Sigma_like"/>
    <property type="match status" value="1"/>
</dbReference>
<accession>A0AAN8PKH2</accession>
<feature type="domain" description="GST N-terminal" evidence="3">
    <location>
        <begin position="2"/>
        <end position="79"/>
    </location>
</feature>
<evidence type="ECO:0000313" key="5">
    <source>
        <dbReference type="EMBL" id="KAK6173486.1"/>
    </source>
</evidence>
<dbReference type="SFLD" id="SFLDG00363">
    <property type="entry name" value="AMPS_(cytGST):_Alpha-__Mu-__Pi"/>
    <property type="match status" value="1"/>
</dbReference>
<evidence type="ECO:0000259" key="4">
    <source>
        <dbReference type="PROSITE" id="PS50405"/>
    </source>
</evidence>
<comment type="similarity">
    <text evidence="1">Belongs to the GST superfamily.</text>
</comment>
<feature type="domain" description="GST C-terminal" evidence="4">
    <location>
        <begin position="81"/>
        <end position="205"/>
    </location>
</feature>